<comment type="caution">
    <text evidence="1">The sequence shown here is derived from an EMBL/GenBank/DDBJ whole genome shotgun (WGS) entry which is preliminary data.</text>
</comment>
<name>A0A645HXV5_9ZZZZ</name>
<sequence length="102" mass="10659">MDVTGQARVGAADDVLVAHDVAGGDGEGLAVGQDDRAVAERPQADLRSLQVGEQTDRAVRLGLRVAEVLEPLLVLRVGAVAHVEAGDVHARVDHLEEPVGVR</sequence>
<evidence type="ECO:0000313" key="1">
    <source>
        <dbReference type="EMBL" id="MPN43875.1"/>
    </source>
</evidence>
<accession>A0A645HXV5</accession>
<reference evidence="1" key="1">
    <citation type="submission" date="2019-08" db="EMBL/GenBank/DDBJ databases">
        <authorList>
            <person name="Kucharzyk K."/>
            <person name="Murdoch R.W."/>
            <person name="Higgins S."/>
            <person name="Loffler F."/>
        </authorList>
    </citation>
    <scope>NUCLEOTIDE SEQUENCE</scope>
</reference>
<dbReference type="AlphaFoldDB" id="A0A645HXV5"/>
<dbReference type="EMBL" id="VSSQ01102566">
    <property type="protein sequence ID" value="MPN43875.1"/>
    <property type="molecule type" value="Genomic_DNA"/>
</dbReference>
<gene>
    <name evidence="1" type="ORF">SDC9_191436</name>
</gene>
<proteinExistence type="predicted"/>
<protein>
    <submittedName>
        <fullName evidence="1">Uncharacterized protein</fullName>
    </submittedName>
</protein>
<organism evidence="1">
    <name type="scientific">bioreactor metagenome</name>
    <dbReference type="NCBI Taxonomy" id="1076179"/>
    <lineage>
        <taxon>unclassified sequences</taxon>
        <taxon>metagenomes</taxon>
        <taxon>ecological metagenomes</taxon>
    </lineage>
</organism>